<comment type="caution">
    <text evidence="8">The sequence shown here is derived from an EMBL/GenBank/DDBJ whole genome shotgun (WGS) entry which is preliminary data.</text>
</comment>
<dbReference type="InterPro" id="IPR034294">
    <property type="entry name" value="Aquaporin_transptr"/>
</dbReference>
<keyword evidence="2 6" id="KW-0813">Transport</keyword>
<gene>
    <name evidence="8" type="ORF">GXW80_01530</name>
</gene>
<dbReference type="SUPFAM" id="SSF81338">
    <property type="entry name" value="Aquaporin-like"/>
    <property type="match status" value="1"/>
</dbReference>
<evidence type="ECO:0000313" key="8">
    <source>
        <dbReference type="EMBL" id="NEV09658.1"/>
    </source>
</evidence>
<reference evidence="8 9" key="1">
    <citation type="submission" date="2020-02" db="EMBL/GenBank/DDBJ databases">
        <title>Draft genome sequence of Rhizobium tropici.</title>
        <authorList>
            <person name="Khayi S."/>
            <person name="Jemo M."/>
        </authorList>
    </citation>
    <scope>NUCLEOTIDE SEQUENCE [LARGE SCALE GENOMIC DNA]</scope>
    <source>
        <strain evidence="8 9">A12</strain>
    </source>
</reference>
<name>A0A6P1BYT6_RHITR</name>
<evidence type="ECO:0000256" key="1">
    <source>
        <dbReference type="ARBA" id="ARBA00004141"/>
    </source>
</evidence>
<feature type="transmembrane region" description="Helical" evidence="7">
    <location>
        <begin position="82"/>
        <end position="105"/>
    </location>
</feature>
<dbReference type="PRINTS" id="PR00783">
    <property type="entry name" value="MINTRINSICP"/>
</dbReference>
<dbReference type="InterPro" id="IPR023271">
    <property type="entry name" value="Aquaporin-like"/>
</dbReference>
<organism evidence="8 9">
    <name type="scientific">Rhizobium tropici</name>
    <dbReference type="NCBI Taxonomy" id="398"/>
    <lineage>
        <taxon>Bacteria</taxon>
        <taxon>Pseudomonadati</taxon>
        <taxon>Pseudomonadota</taxon>
        <taxon>Alphaproteobacteria</taxon>
        <taxon>Hyphomicrobiales</taxon>
        <taxon>Rhizobiaceae</taxon>
        <taxon>Rhizobium/Agrobacterium group</taxon>
        <taxon>Rhizobium</taxon>
    </lineage>
</organism>
<dbReference type="EMBL" id="JAADZA010000001">
    <property type="protein sequence ID" value="NEV09658.1"/>
    <property type="molecule type" value="Genomic_DNA"/>
</dbReference>
<dbReference type="AlphaFoldDB" id="A0A6P1BYT6"/>
<proteinExistence type="inferred from homology"/>
<evidence type="ECO:0000256" key="7">
    <source>
        <dbReference type="SAM" id="Phobius"/>
    </source>
</evidence>
<evidence type="ECO:0000256" key="6">
    <source>
        <dbReference type="RuleBase" id="RU000477"/>
    </source>
</evidence>
<evidence type="ECO:0000256" key="3">
    <source>
        <dbReference type="ARBA" id="ARBA00022692"/>
    </source>
</evidence>
<dbReference type="PANTHER" id="PTHR45724">
    <property type="entry name" value="AQUAPORIN NIP2-1"/>
    <property type="match status" value="1"/>
</dbReference>
<dbReference type="Gene3D" id="1.20.1080.10">
    <property type="entry name" value="Glycerol uptake facilitator protein"/>
    <property type="match status" value="2"/>
</dbReference>
<comment type="subcellular location">
    <subcellularLocation>
        <location evidence="1">Membrane</location>
        <topology evidence="1">Multi-pass membrane protein</topology>
    </subcellularLocation>
</comment>
<comment type="similarity">
    <text evidence="6">Belongs to the MIP/aquaporin (TC 1.A.8) family.</text>
</comment>
<sequence length="233" mass="24419">MTSFPLSRRLVSEALGTAVLVATVVGSGIMADRLTTDTALALLANTLPAGAILVVLISVLGPISGAHFNPVVSLVFTLRRELAAMPALGYVVAQILGGIAGTILAHSMFELPLLQASTTIRSGGAQWLAEVTATFGLIFVIFSGLRFRADAVAWLVGLYITAAYWFTASTSFANPAVAIARSLTNTFAGIRPIDLPGFIIAEILGALLAALLTSWLLMDVRIPRTLAETEPTP</sequence>
<dbReference type="Proteomes" id="UP000471190">
    <property type="component" value="Unassembled WGS sequence"/>
</dbReference>
<dbReference type="GO" id="GO:0015267">
    <property type="term" value="F:channel activity"/>
    <property type="evidence" value="ECO:0007669"/>
    <property type="project" value="InterPro"/>
</dbReference>
<keyword evidence="4 7" id="KW-1133">Transmembrane helix</keyword>
<keyword evidence="3 6" id="KW-0812">Transmembrane</keyword>
<dbReference type="RefSeq" id="WP_164570725.1">
    <property type="nucleotide sequence ID" value="NZ_JAADZA010000001.1"/>
</dbReference>
<accession>A0A6P1BYT6</accession>
<dbReference type="Pfam" id="PF00230">
    <property type="entry name" value="MIP"/>
    <property type="match status" value="1"/>
</dbReference>
<feature type="transmembrane region" description="Helical" evidence="7">
    <location>
        <begin position="125"/>
        <end position="145"/>
    </location>
</feature>
<evidence type="ECO:0000256" key="4">
    <source>
        <dbReference type="ARBA" id="ARBA00022989"/>
    </source>
</evidence>
<keyword evidence="5 7" id="KW-0472">Membrane</keyword>
<evidence type="ECO:0000256" key="2">
    <source>
        <dbReference type="ARBA" id="ARBA00022448"/>
    </source>
</evidence>
<feature type="transmembrane region" description="Helical" evidence="7">
    <location>
        <begin position="152"/>
        <end position="173"/>
    </location>
</feature>
<dbReference type="InterPro" id="IPR000425">
    <property type="entry name" value="MIP"/>
</dbReference>
<evidence type="ECO:0000313" key="9">
    <source>
        <dbReference type="Proteomes" id="UP000471190"/>
    </source>
</evidence>
<evidence type="ECO:0000256" key="5">
    <source>
        <dbReference type="ARBA" id="ARBA00023136"/>
    </source>
</evidence>
<dbReference type="GO" id="GO:0016020">
    <property type="term" value="C:membrane"/>
    <property type="evidence" value="ECO:0007669"/>
    <property type="project" value="UniProtKB-SubCell"/>
</dbReference>
<dbReference type="PANTHER" id="PTHR45724:SF13">
    <property type="entry name" value="AQUAPORIN NIP1-1-RELATED"/>
    <property type="match status" value="1"/>
</dbReference>
<protein>
    <submittedName>
        <fullName evidence="8">Aquaporin family protein</fullName>
    </submittedName>
</protein>
<feature type="transmembrane region" description="Helical" evidence="7">
    <location>
        <begin position="193"/>
        <end position="217"/>
    </location>
</feature>